<protein>
    <submittedName>
        <fullName evidence="2">Uncharacterized protein</fullName>
    </submittedName>
</protein>
<dbReference type="Proteomes" id="UP001219934">
    <property type="component" value="Unassembled WGS sequence"/>
</dbReference>
<sequence length="294" mass="31893">MTADGATDPISLLYHNLKKDVVVLSSEGQEDMTHVLSSETSGPSMDENVPVKERSEFHSNEVSQSGPSLCESAVEGHSFLSPDYEKMASRGEDIVHGPPDVTDLCSSALSLNQEDQSNCMPSQIFNFSEADISDFFMEKEVNLKTYEPDQQEETAACFNQDLSWALSETTQDLLTDLHSEDPAATGSGGLEPGQQDFSLLTPVCSSIFPSQLHFSAPGATFTSEDKRPSFVLGQPYSNSLVNFMDFTAKKKGDSSDGEQADKEEPAGWSSLGKGSQGAIRSGRTLRKGKRVKRA</sequence>
<comment type="caution">
    <text evidence="2">The sequence shown here is derived from an EMBL/GenBank/DDBJ whole genome shotgun (WGS) entry which is preliminary data.</text>
</comment>
<gene>
    <name evidence="2" type="ORF">JOQ06_029165</name>
</gene>
<keyword evidence="3" id="KW-1185">Reference proteome</keyword>
<evidence type="ECO:0000256" key="1">
    <source>
        <dbReference type="SAM" id="MobiDB-lite"/>
    </source>
</evidence>
<feature type="region of interest" description="Disordered" evidence="1">
    <location>
        <begin position="249"/>
        <end position="294"/>
    </location>
</feature>
<dbReference type="EMBL" id="JAPTMU010000008">
    <property type="protein sequence ID" value="KAJ4939728.1"/>
    <property type="molecule type" value="Genomic_DNA"/>
</dbReference>
<name>A0AAD6BBI6_9TELE</name>
<feature type="region of interest" description="Disordered" evidence="1">
    <location>
        <begin position="30"/>
        <end position="49"/>
    </location>
</feature>
<proteinExistence type="predicted"/>
<organism evidence="2 3">
    <name type="scientific">Pogonophryne albipinna</name>
    <dbReference type="NCBI Taxonomy" id="1090488"/>
    <lineage>
        <taxon>Eukaryota</taxon>
        <taxon>Metazoa</taxon>
        <taxon>Chordata</taxon>
        <taxon>Craniata</taxon>
        <taxon>Vertebrata</taxon>
        <taxon>Euteleostomi</taxon>
        <taxon>Actinopterygii</taxon>
        <taxon>Neopterygii</taxon>
        <taxon>Teleostei</taxon>
        <taxon>Neoteleostei</taxon>
        <taxon>Acanthomorphata</taxon>
        <taxon>Eupercaria</taxon>
        <taxon>Perciformes</taxon>
        <taxon>Notothenioidei</taxon>
        <taxon>Pogonophryne</taxon>
    </lineage>
</organism>
<feature type="compositionally biased region" description="Basic and acidic residues" evidence="1">
    <location>
        <begin position="249"/>
        <end position="265"/>
    </location>
</feature>
<dbReference type="AlphaFoldDB" id="A0AAD6BBI6"/>
<evidence type="ECO:0000313" key="2">
    <source>
        <dbReference type="EMBL" id="KAJ4939728.1"/>
    </source>
</evidence>
<evidence type="ECO:0000313" key="3">
    <source>
        <dbReference type="Proteomes" id="UP001219934"/>
    </source>
</evidence>
<feature type="compositionally biased region" description="Basic residues" evidence="1">
    <location>
        <begin position="283"/>
        <end position="294"/>
    </location>
</feature>
<accession>A0AAD6BBI6</accession>
<reference evidence="2" key="1">
    <citation type="submission" date="2022-11" db="EMBL/GenBank/DDBJ databases">
        <title>Chromosome-level genome of Pogonophryne albipinna.</title>
        <authorList>
            <person name="Jo E."/>
        </authorList>
    </citation>
    <scope>NUCLEOTIDE SEQUENCE</scope>
    <source>
        <strain evidence="2">SGF0006</strain>
        <tissue evidence="2">Muscle</tissue>
    </source>
</reference>